<dbReference type="GO" id="GO:0046872">
    <property type="term" value="F:metal ion binding"/>
    <property type="evidence" value="ECO:0007669"/>
    <property type="project" value="UniProtKB-KW"/>
</dbReference>
<feature type="binding site" evidence="4">
    <location>
        <position position="228"/>
    </location>
    <ligand>
        <name>Fe cation</name>
        <dbReference type="ChEBI" id="CHEBI:24875"/>
    </ligand>
</feature>
<dbReference type="InterPro" id="IPR026045">
    <property type="entry name" value="Ferric-bd"/>
</dbReference>
<feature type="chain" id="PRO_5015893846" evidence="5">
    <location>
        <begin position="27"/>
        <end position="347"/>
    </location>
</feature>
<name>A0A2W1JC45_9CYAN</name>
<dbReference type="EMBL" id="PQWO01000017">
    <property type="protein sequence ID" value="PZD71426.1"/>
    <property type="molecule type" value="Genomic_DNA"/>
</dbReference>
<accession>A0A2W1JC45</accession>
<dbReference type="CDD" id="cd13542">
    <property type="entry name" value="PBP2_FutA1_ilke"/>
    <property type="match status" value="1"/>
</dbReference>
<keyword evidence="4" id="KW-0479">Metal-binding</keyword>
<dbReference type="PIRSF" id="PIRSF002825">
    <property type="entry name" value="CfbpA"/>
    <property type="match status" value="1"/>
</dbReference>
<keyword evidence="2" id="KW-0813">Transport</keyword>
<comment type="caution">
    <text evidence="6">The sequence shown here is derived from an EMBL/GenBank/DDBJ whole genome shotgun (WGS) entry which is preliminary data.</text>
</comment>
<evidence type="ECO:0000256" key="1">
    <source>
        <dbReference type="ARBA" id="ARBA00008520"/>
    </source>
</evidence>
<evidence type="ECO:0000313" key="6">
    <source>
        <dbReference type="EMBL" id="PZD71426.1"/>
    </source>
</evidence>
<evidence type="ECO:0000313" key="7">
    <source>
        <dbReference type="Proteomes" id="UP000248857"/>
    </source>
</evidence>
<dbReference type="OrthoDB" id="9769319at2"/>
<feature type="signal peptide" evidence="5">
    <location>
        <begin position="1"/>
        <end position="26"/>
    </location>
</feature>
<keyword evidence="2" id="KW-0410">Iron transport</keyword>
<gene>
    <name evidence="6" type="primary">idiA</name>
    <name evidence="6" type="ORF">C1752_06377</name>
</gene>
<evidence type="ECO:0000256" key="3">
    <source>
        <dbReference type="ARBA" id="ARBA00022729"/>
    </source>
</evidence>
<dbReference type="SUPFAM" id="SSF53850">
    <property type="entry name" value="Periplasmic binding protein-like II"/>
    <property type="match status" value="1"/>
</dbReference>
<organism evidence="6 7">
    <name type="scientific">Acaryochloris thomasi RCC1774</name>
    <dbReference type="NCBI Taxonomy" id="1764569"/>
    <lineage>
        <taxon>Bacteria</taxon>
        <taxon>Bacillati</taxon>
        <taxon>Cyanobacteriota</taxon>
        <taxon>Cyanophyceae</taxon>
        <taxon>Acaryochloridales</taxon>
        <taxon>Acaryochloridaceae</taxon>
        <taxon>Acaryochloris</taxon>
        <taxon>Acaryochloris thomasi</taxon>
    </lineage>
</organism>
<dbReference type="GO" id="GO:0006826">
    <property type="term" value="P:iron ion transport"/>
    <property type="evidence" value="ECO:0007669"/>
    <property type="project" value="UniProtKB-KW"/>
</dbReference>
<dbReference type="AlphaFoldDB" id="A0A2W1JC45"/>
<keyword evidence="4" id="KW-0408">Iron</keyword>
<evidence type="ECO:0000256" key="4">
    <source>
        <dbReference type="PIRSR" id="PIRSR002825-1"/>
    </source>
</evidence>
<keyword evidence="2" id="KW-0406">Ion transport</keyword>
<dbReference type="PANTHER" id="PTHR30006:SF15">
    <property type="entry name" value="IRON-UTILIZATION PERIPLASMIC PROTEIN"/>
    <property type="match status" value="1"/>
</dbReference>
<dbReference type="GO" id="GO:0030288">
    <property type="term" value="C:outer membrane-bounded periplasmic space"/>
    <property type="evidence" value="ECO:0007669"/>
    <property type="project" value="TreeGrafter"/>
</dbReference>
<evidence type="ECO:0000256" key="2">
    <source>
        <dbReference type="ARBA" id="ARBA00022496"/>
    </source>
</evidence>
<dbReference type="Gene3D" id="3.40.190.10">
    <property type="entry name" value="Periplasmic binding protein-like II"/>
    <property type="match status" value="2"/>
</dbReference>
<dbReference type="PANTHER" id="PTHR30006">
    <property type="entry name" value="THIAMINE-BINDING PERIPLASMIC PROTEIN-RELATED"/>
    <property type="match status" value="1"/>
</dbReference>
<proteinExistence type="inferred from homology"/>
<keyword evidence="7" id="KW-1185">Reference proteome</keyword>
<feature type="binding site" evidence="4">
    <location>
        <position position="41"/>
    </location>
    <ligand>
        <name>Fe cation</name>
        <dbReference type="ChEBI" id="CHEBI:24875"/>
    </ligand>
</feature>
<dbReference type="Proteomes" id="UP000248857">
    <property type="component" value="Unassembled WGS sequence"/>
</dbReference>
<comment type="similarity">
    <text evidence="1">Belongs to the bacterial solute-binding protein 1 family.</text>
</comment>
<evidence type="ECO:0000256" key="5">
    <source>
        <dbReference type="SAM" id="SignalP"/>
    </source>
</evidence>
<dbReference type="Pfam" id="PF13343">
    <property type="entry name" value="SBP_bac_6"/>
    <property type="match status" value="1"/>
</dbReference>
<feature type="binding site" evidence="4">
    <location>
        <position position="229"/>
    </location>
    <ligand>
        <name>Fe cation</name>
        <dbReference type="ChEBI" id="CHEBI:24875"/>
    </ligand>
</feature>
<protein>
    <submittedName>
        <fullName evidence="6">Iron deficiency-induced protein A</fullName>
    </submittedName>
</protein>
<reference evidence="6 7" key="1">
    <citation type="journal article" date="2018" name="Sci. Rep.">
        <title>A novel species of the marine cyanobacterium Acaryochloris with a unique pigment content and lifestyle.</title>
        <authorList>
            <person name="Partensky F."/>
            <person name="Six C."/>
            <person name="Ratin M."/>
            <person name="Garczarek L."/>
            <person name="Vaulot D."/>
            <person name="Probert I."/>
            <person name="Calteau A."/>
            <person name="Gourvil P."/>
            <person name="Marie D."/>
            <person name="Grebert T."/>
            <person name="Bouchier C."/>
            <person name="Le Panse S."/>
            <person name="Gachenot M."/>
            <person name="Rodriguez F."/>
            <person name="Garrido J.L."/>
        </authorList>
    </citation>
    <scope>NUCLEOTIDE SEQUENCE [LARGE SCALE GENOMIC DNA]</scope>
    <source>
        <strain evidence="6 7">RCC1774</strain>
    </source>
</reference>
<sequence length="347" mass="38106">MRNYRHMGRCYLAGLAALALWGCASQDSSPQAEVNVYSARHYDTDQLLYDTFTEQTGIKVNLIEGKNDELLERIKNEGSNTKADVLVMVDAGRLWRAEEAQLLQPISSAALEEKIPASLRHPEGLWFGLTRRARVIVYNKDRVQPDQLSTYEDLAQPEWKGRVCVRSSSNVYNQSLLGSMVESQGTEKTEAWVKGLVSNFARDPEGGDISQIKSVAAGQCDAAIANHYYVARLASSEKAEDLDVTAKTTVLFPNQDGRGTHVNISGAGVVANAPHKENAVKFIEYLASPAAQAIFADSNNEYPAVEGTKNSKIIDTYGEFKADTVNVSAYGRNNPEALKIADRAGWK</sequence>
<keyword evidence="3 5" id="KW-0732">Signal</keyword>